<dbReference type="EMBL" id="JAJJPB010000007">
    <property type="protein sequence ID" value="MCC9294785.1"/>
    <property type="molecule type" value="Genomic_DNA"/>
</dbReference>
<reference evidence="1" key="1">
    <citation type="submission" date="2021-11" db="EMBL/GenBank/DDBJ databases">
        <authorList>
            <person name="Qingchun L."/>
            <person name="Dong Z."/>
            <person name="Zongwei Q."/>
            <person name="Jia Z."/>
            <person name="Duotao L."/>
        </authorList>
    </citation>
    <scope>NUCLEOTIDE SEQUENCE</scope>
    <source>
        <strain evidence="1">WLY-B-L2</strain>
    </source>
</reference>
<dbReference type="RefSeq" id="WP_150357384.1">
    <property type="nucleotide sequence ID" value="NZ_JAJJPB010000007.1"/>
</dbReference>
<dbReference type="InterPro" id="IPR036593">
    <property type="entry name" value="CPE0013-like_sf"/>
</dbReference>
<keyword evidence="2" id="KW-1185">Reference proteome</keyword>
<dbReference type="SUPFAM" id="SSF160148">
    <property type="entry name" value="CPE0013-like"/>
    <property type="match status" value="1"/>
</dbReference>
<dbReference type="InterPro" id="IPR012460">
    <property type="entry name" value="DUF1667"/>
</dbReference>
<protein>
    <submittedName>
        <fullName evidence="1">DUF1667 domain-containing protein</fullName>
    </submittedName>
</protein>
<dbReference type="SUPFAM" id="SSF53706">
    <property type="entry name" value="Formate dehydrogenase/DMSO reductase, domains 1-3"/>
    <property type="match status" value="1"/>
</dbReference>
<gene>
    <name evidence="1" type="ORF">LN736_07935</name>
</gene>
<dbReference type="Gene3D" id="3.10.530.10">
    <property type="entry name" value="CPE0013-like"/>
    <property type="match status" value="1"/>
</dbReference>
<dbReference type="PANTHER" id="PTHR39450:SF1">
    <property type="entry name" value="DUF1667 DOMAIN-CONTAINING PROTEIN"/>
    <property type="match status" value="1"/>
</dbReference>
<sequence>MNKRELTCIGCPMGCQLLVKLEGDKVIEVTGNTCKRGEEYGKKECTSPTRIVTSSVYVEDGEIDVVPVKTERDIPKEKIFDSIRALKGVVVKAPINIGDVILKNVADSGVNIIATKKVDSANDKTA</sequence>
<evidence type="ECO:0000313" key="1">
    <source>
        <dbReference type="EMBL" id="MCC9294785.1"/>
    </source>
</evidence>
<accession>A0ABS8N6U5</accession>
<dbReference type="Proteomes" id="UP001165422">
    <property type="component" value="Unassembled WGS sequence"/>
</dbReference>
<organism evidence="1 2">
    <name type="scientific">Clostridium aromativorans</name>
    <dbReference type="NCBI Taxonomy" id="2836848"/>
    <lineage>
        <taxon>Bacteria</taxon>
        <taxon>Bacillati</taxon>
        <taxon>Bacillota</taxon>
        <taxon>Clostridia</taxon>
        <taxon>Eubacteriales</taxon>
        <taxon>Clostridiaceae</taxon>
        <taxon>Clostridium</taxon>
    </lineage>
</organism>
<comment type="caution">
    <text evidence="1">The sequence shown here is derived from an EMBL/GenBank/DDBJ whole genome shotgun (WGS) entry which is preliminary data.</text>
</comment>
<dbReference type="PANTHER" id="PTHR39450">
    <property type="entry name" value="MOLYBDOPTERIN OXIDOREDUCTASE, 4FE-4S CLUSTER-BINDING SUBUNIT"/>
    <property type="match status" value="1"/>
</dbReference>
<name>A0ABS8N6U5_9CLOT</name>
<dbReference type="Pfam" id="PF07892">
    <property type="entry name" value="DUF1667"/>
    <property type="match status" value="1"/>
</dbReference>
<proteinExistence type="predicted"/>
<evidence type="ECO:0000313" key="2">
    <source>
        <dbReference type="Proteomes" id="UP001165422"/>
    </source>
</evidence>